<feature type="compositionally biased region" description="Acidic residues" evidence="3">
    <location>
        <begin position="240"/>
        <end position="251"/>
    </location>
</feature>
<dbReference type="STRING" id="178035.A0A154PKQ6"/>
<dbReference type="Pfam" id="PF13499">
    <property type="entry name" value="EF-hand_7"/>
    <property type="match status" value="1"/>
</dbReference>
<sequence length="975" mass="108236">MSQTADAESEAGSICDEERVRKLFQACDGDGDGFIDSQDLLTVCRELNLENSVEELMRELGADEHGRISYQEFLRRRLALRPEIEALRSGKHRTSPHHTHTPEYLPTSSDNSLGTVSGRHESWEFDSGARDLSPEPHTLQKLVEAAAGGTGNMLDLANKGADTVAGFTVAVKNGSAEPAYYVDRMHRQRVQLQQQQQQQHGHQQPSRFSVQPSHVVLTTGKEILDPPRRDDLVYVHCATTEDEDAEEEEEEPRGLTRSRSWLCCPSDHSSDRTVPIQVKASQRDKQQEALHAAALSSLRSEVAELNSRLVAATRAREAAEAAVVRAELQAARVEQKADQQASRHEERLTELHSVIAELGRQLERHRATVIAEEDESEIETSRDAEGSITNPVEESEAGGDIQGDGDRTLGDADSSCCEDIEPRAVENGREQLDSPAALPTPEPTQQAASCQSVAVAALQDEVTALRAEISNLQAQLAHSRNQRQQAGSESPRRELRTTRGNTSSPEPLSAPCSPLLPPLQTPPTKSLTREEAPVLKMAERVRLRRTDERHITGPDITNLGVCSTMVAEHLVSDLLEHSNLQELNGSEKQFEVETERLNSRLEHARANNAVLALTLHESKAQCDRLSLLVGKYESNATALRLALSYSDRAIEAYDVLVALLESEIALSTERNSITIDNRRAAEHVAYHVLNKLENECVNTLNAPWEDSIVLSDESEVTWSVDDEQRLRRHISRLKGDRAMVRSTAVELESVHAEPLNSKNTISLAEARKLDLETAVLMQELMAMREDKAELRARVFLLEKERATIELKLNARDTQITAQHAAIEHLQGQLSDTEAMLAMATNKDRGLSDNESEGIESELIEALGREARLKERLQELVSTLDKVNKNSELRHQQSAELVNDLKRANGALVQTLEKSKKKYQSRLKKLEQQMLGMVERHAAQVNTLKQRIALLEEESAGYKISLPLQSQSSGASETSL</sequence>
<gene>
    <name evidence="5" type="ORF">WN55_03999</name>
</gene>
<dbReference type="PROSITE" id="PS00018">
    <property type="entry name" value="EF_HAND_1"/>
    <property type="match status" value="1"/>
</dbReference>
<dbReference type="InterPro" id="IPR018247">
    <property type="entry name" value="EF_Hand_1_Ca_BS"/>
</dbReference>
<dbReference type="CDD" id="cd00051">
    <property type="entry name" value="EFh"/>
    <property type="match status" value="1"/>
</dbReference>
<evidence type="ECO:0000256" key="3">
    <source>
        <dbReference type="SAM" id="MobiDB-lite"/>
    </source>
</evidence>
<dbReference type="InterPro" id="IPR011992">
    <property type="entry name" value="EF-hand-dom_pair"/>
</dbReference>
<feature type="domain" description="EF-hand" evidence="4">
    <location>
        <begin position="15"/>
        <end position="50"/>
    </location>
</feature>
<feature type="region of interest" description="Disordered" evidence="3">
    <location>
        <begin position="476"/>
        <end position="533"/>
    </location>
</feature>
<evidence type="ECO:0000313" key="5">
    <source>
        <dbReference type="EMBL" id="KZC12461.1"/>
    </source>
</evidence>
<evidence type="ECO:0000259" key="4">
    <source>
        <dbReference type="PROSITE" id="PS50222"/>
    </source>
</evidence>
<keyword evidence="1" id="KW-0106">Calcium</keyword>
<name>A0A154PKQ6_DUFNO</name>
<feature type="region of interest" description="Disordered" evidence="3">
    <location>
        <begin position="88"/>
        <end position="119"/>
    </location>
</feature>
<dbReference type="SUPFAM" id="SSF47473">
    <property type="entry name" value="EF-hand"/>
    <property type="match status" value="1"/>
</dbReference>
<organism evidence="5 6">
    <name type="scientific">Dufourea novaeangliae</name>
    <name type="common">Sweat bee</name>
    <dbReference type="NCBI Taxonomy" id="178035"/>
    <lineage>
        <taxon>Eukaryota</taxon>
        <taxon>Metazoa</taxon>
        <taxon>Ecdysozoa</taxon>
        <taxon>Arthropoda</taxon>
        <taxon>Hexapoda</taxon>
        <taxon>Insecta</taxon>
        <taxon>Pterygota</taxon>
        <taxon>Neoptera</taxon>
        <taxon>Endopterygota</taxon>
        <taxon>Hymenoptera</taxon>
        <taxon>Apocrita</taxon>
        <taxon>Aculeata</taxon>
        <taxon>Apoidea</taxon>
        <taxon>Anthophila</taxon>
        <taxon>Halictidae</taxon>
        <taxon>Rophitinae</taxon>
        <taxon>Dufourea</taxon>
    </lineage>
</organism>
<dbReference type="SMART" id="SM00054">
    <property type="entry name" value="EFh"/>
    <property type="match status" value="2"/>
</dbReference>
<accession>A0A154PKQ6</accession>
<feature type="compositionally biased region" description="Polar residues" evidence="3">
    <location>
        <begin position="476"/>
        <end position="488"/>
    </location>
</feature>
<evidence type="ECO:0000313" key="6">
    <source>
        <dbReference type="Proteomes" id="UP000076502"/>
    </source>
</evidence>
<dbReference type="Pfam" id="PF10506">
    <property type="entry name" value="USHBP1_PDZ-bd"/>
    <property type="match status" value="2"/>
</dbReference>
<reference evidence="5 6" key="1">
    <citation type="submission" date="2015-07" db="EMBL/GenBank/DDBJ databases">
        <title>The genome of Dufourea novaeangliae.</title>
        <authorList>
            <person name="Pan H."/>
            <person name="Kapheim K."/>
        </authorList>
    </citation>
    <scope>NUCLEOTIDE SEQUENCE [LARGE SCALE GENOMIC DNA]</scope>
    <source>
        <strain evidence="5">0120121106</strain>
        <tissue evidence="5">Whole body</tissue>
    </source>
</reference>
<feature type="region of interest" description="Disordered" evidence="3">
    <location>
        <begin position="367"/>
        <end position="415"/>
    </location>
</feature>
<feature type="region of interest" description="Disordered" evidence="3">
    <location>
        <begin position="240"/>
        <end position="268"/>
    </location>
</feature>
<keyword evidence="6" id="KW-1185">Reference proteome</keyword>
<dbReference type="Gene3D" id="1.10.238.10">
    <property type="entry name" value="EF-hand"/>
    <property type="match status" value="1"/>
</dbReference>
<dbReference type="OrthoDB" id="6256369at2759"/>
<feature type="compositionally biased region" description="Low complexity" evidence="3">
    <location>
        <begin position="503"/>
        <end position="513"/>
    </location>
</feature>
<feature type="region of interest" description="Disordered" evidence="3">
    <location>
        <begin position="189"/>
        <end position="210"/>
    </location>
</feature>
<dbReference type="PROSITE" id="PS50222">
    <property type="entry name" value="EF_HAND_2"/>
    <property type="match status" value="1"/>
</dbReference>
<proteinExistence type="predicted"/>
<dbReference type="InterPro" id="IPR019536">
    <property type="entry name" value="USHBP1_PDZ-bd"/>
</dbReference>
<feature type="compositionally biased region" description="Basic residues" evidence="3">
    <location>
        <begin position="89"/>
        <end position="99"/>
    </location>
</feature>
<dbReference type="PANTHER" id="PTHR23347">
    <property type="entry name" value="COLORECTAL MUTANT CANCER PROTEIN MCC PROTEIN -RELATED"/>
    <property type="match status" value="1"/>
</dbReference>
<dbReference type="EMBL" id="KQ434948">
    <property type="protein sequence ID" value="KZC12461.1"/>
    <property type="molecule type" value="Genomic_DNA"/>
</dbReference>
<dbReference type="Proteomes" id="UP000076502">
    <property type="component" value="Unassembled WGS sequence"/>
</dbReference>
<feature type="compositionally biased region" description="Polar residues" evidence="3">
    <location>
        <begin position="106"/>
        <end position="115"/>
    </location>
</feature>
<dbReference type="InterPro" id="IPR002048">
    <property type="entry name" value="EF_hand_dom"/>
</dbReference>
<evidence type="ECO:0000256" key="1">
    <source>
        <dbReference type="ARBA" id="ARBA00022837"/>
    </source>
</evidence>
<dbReference type="AlphaFoldDB" id="A0A154PKQ6"/>
<dbReference type="InterPro" id="IPR040171">
    <property type="entry name" value="USBP1-like"/>
</dbReference>
<feature type="compositionally biased region" description="Low complexity" evidence="3">
    <location>
        <begin position="190"/>
        <end position="204"/>
    </location>
</feature>
<protein>
    <submittedName>
        <fullName evidence="5">Colorectal mutant cancer protein</fullName>
    </submittedName>
</protein>
<evidence type="ECO:0000256" key="2">
    <source>
        <dbReference type="SAM" id="Coils"/>
    </source>
</evidence>
<keyword evidence="2" id="KW-0175">Coiled coil</keyword>
<dbReference type="GO" id="GO:0005509">
    <property type="term" value="F:calcium ion binding"/>
    <property type="evidence" value="ECO:0007669"/>
    <property type="project" value="InterPro"/>
</dbReference>
<dbReference type="PANTHER" id="PTHR23347:SF6">
    <property type="entry name" value="FI17904P1"/>
    <property type="match status" value="1"/>
</dbReference>
<feature type="coiled-coil region" evidence="2">
    <location>
        <begin position="780"/>
        <end position="953"/>
    </location>
</feature>